<dbReference type="AlphaFoldDB" id="A0A3S3PEM4"/>
<name>A0A3S3PEM4_9ACAR</name>
<comment type="caution">
    <text evidence="3">The sequence shown here is derived from an EMBL/GenBank/DDBJ whole genome shotgun (WGS) entry which is preliminary data.</text>
</comment>
<accession>A0A3S3PEM4</accession>
<dbReference type="GO" id="GO:0007156">
    <property type="term" value="P:homophilic cell adhesion via plasma membrane adhesion molecules"/>
    <property type="evidence" value="ECO:0007669"/>
    <property type="project" value="TreeGrafter"/>
</dbReference>
<dbReference type="PROSITE" id="PS50835">
    <property type="entry name" value="IG_LIKE"/>
    <property type="match status" value="1"/>
</dbReference>
<dbReference type="GO" id="GO:0007411">
    <property type="term" value="P:axon guidance"/>
    <property type="evidence" value="ECO:0007669"/>
    <property type="project" value="TreeGrafter"/>
</dbReference>
<dbReference type="SMART" id="SM00409">
    <property type="entry name" value="IG"/>
    <property type="match status" value="2"/>
</dbReference>
<protein>
    <submittedName>
        <fullName evidence="3">Neural/ectodermal development factor IMP-L2-like protein</fullName>
    </submittedName>
</protein>
<evidence type="ECO:0000259" key="2">
    <source>
        <dbReference type="PROSITE" id="PS50835"/>
    </source>
</evidence>
<proteinExistence type="predicted"/>
<feature type="domain" description="Ig-like" evidence="2">
    <location>
        <begin position="78"/>
        <end position="169"/>
    </location>
</feature>
<reference evidence="3 4" key="1">
    <citation type="journal article" date="2018" name="Gigascience">
        <title>Genomes of trombidid mites reveal novel predicted allergens and laterally-transferred genes associated with secondary metabolism.</title>
        <authorList>
            <person name="Dong X."/>
            <person name="Chaisiri K."/>
            <person name="Xia D."/>
            <person name="Armstrong S.D."/>
            <person name="Fang Y."/>
            <person name="Donnelly M.J."/>
            <person name="Kadowaki T."/>
            <person name="McGarry J.W."/>
            <person name="Darby A.C."/>
            <person name="Makepeace B.L."/>
        </authorList>
    </citation>
    <scope>NUCLEOTIDE SEQUENCE [LARGE SCALE GENOMIC DNA]</scope>
    <source>
        <strain evidence="3">UoL-WK</strain>
    </source>
</reference>
<dbReference type="Gene3D" id="2.60.40.10">
    <property type="entry name" value="Immunoglobulins"/>
    <property type="match status" value="2"/>
</dbReference>
<dbReference type="PANTHER" id="PTHR10075">
    <property type="entry name" value="BASIGIN RELATED"/>
    <property type="match status" value="1"/>
</dbReference>
<dbReference type="Proteomes" id="UP000285301">
    <property type="component" value="Unassembled WGS sequence"/>
</dbReference>
<evidence type="ECO:0000256" key="1">
    <source>
        <dbReference type="ARBA" id="ARBA00023319"/>
    </source>
</evidence>
<dbReference type="InterPro" id="IPR036179">
    <property type="entry name" value="Ig-like_dom_sf"/>
</dbReference>
<feature type="non-terminal residue" evidence="3">
    <location>
        <position position="1"/>
    </location>
</feature>
<dbReference type="InterPro" id="IPR003599">
    <property type="entry name" value="Ig_sub"/>
</dbReference>
<gene>
    <name evidence="3" type="ORF">B4U79_00354</name>
</gene>
<dbReference type="InterPro" id="IPR013783">
    <property type="entry name" value="Ig-like_fold"/>
</dbReference>
<keyword evidence="1" id="KW-0393">Immunoglobulin domain</keyword>
<sequence>NVAEANHTEKRSSESVRVGSKLFFDCPKPKDSGRYTCLANNSKYQVISTFDLIVEEAGKIATNQNVSLCELKKNGSSPARINLWTQVMFAMIGSDVKLNCRSSGNPKPSVTWFKSNICDESRSDEQILIENSDKYTIEENGDLIIKNMKWTDVNEYHCFVENQYNSEVTTAVVYPIAPETTHS</sequence>
<dbReference type="GO" id="GO:0070593">
    <property type="term" value="P:dendrite self-avoidance"/>
    <property type="evidence" value="ECO:0007669"/>
    <property type="project" value="TreeGrafter"/>
</dbReference>
<keyword evidence="4" id="KW-1185">Reference proteome</keyword>
<evidence type="ECO:0000313" key="3">
    <source>
        <dbReference type="EMBL" id="RWR99391.1"/>
    </source>
</evidence>
<dbReference type="Pfam" id="PF13927">
    <property type="entry name" value="Ig_3"/>
    <property type="match status" value="1"/>
</dbReference>
<evidence type="ECO:0000313" key="4">
    <source>
        <dbReference type="Proteomes" id="UP000285301"/>
    </source>
</evidence>
<organism evidence="3 4">
    <name type="scientific">Dinothrombium tinctorium</name>
    <dbReference type="NCBI Taxonomy" id="1965070"/>
    <lineage>
        <taxon>Eukaryota</taxon>
        <taxon>Metazoa</taxon>
        <taxon>Ecdysozoa</taxon>
        <taxon>Arthropoda</taxon>
        <taxon>Chelicerata</taxon>
        <taxon>Arachnida</taxon>
        <taxon>Acari</taxon>
        <taxon>Acariformes</taxon>
        <taxon>Trombidiformes</taxon>
        <taxon>Prostigmata</taxon>
        <taxon>Anystina</taxon>
        <taxon>Parasitengona</taxon>
        <taxon>Trombidioidea</taxon>
        <taxon>Trombidiidae</taxon>
        <taxon>Dinothrombium</taxon>
    </lineage>
</organism>
<dbReference type="GO" id="GO:0005886">
    <property type="term" value="C:plasma membrane"/>
    <property type="evidence" value="ECO:0007669"/>
    <property type="project" value="TreeGrafter"/>
</dbReference>
<dbReference type="InterPro" id="IPR003598">
    <property type="entry name" value="Ig_sub2"/>
</dbReference>
<dbReference type="OrthoDB" id="6138780at2759"/>
<dbReference type="EMBL" id="NCKU01015403">
    <property type="protein sequence ID" value="RWR99391.1"/>
    <property type="molecule type" value="Genomic_DNA"/>
</dbReference>
<dbReference type="SUPFAM" id="SSF48726">
    <property type="entry name" value="Immunoglobulin"/>
    <property type="match status" value="2"/>
</dbReference>
<dbReference type="PANTHER" id="PTHR10075:SF101">
    <property type="entry name" value="ZWEI IG DOMAIN PROTEIN ZIG-3"/>
    <property type="match status" value="1"/>
</dbReference>
<dbReference type="STRING" id="1965070.A0A3S3PEM4"/>
<dbReference type="InterPro" id="IPR007110">
    <property type="entry name" value="Ig-like_dom"/>
</dbReference>
<dbReference type="GO" id="GO:0098632">
    <property type="term" value="F:cell-cell adhesion mediator activity"/>
    <property type="evidence" value="ECO:0007669"/>
    <property type="project" value="TreeGrafter"/>
</dbReference>
<dbReference type="GO" id="GO:0030424">
    <property type="term" value="C:axon"/>
    <property type="evidence" value="ECO:0007669"/>
    <property type="project" value="TreeGrafter"/>
</dbReference>
<dbReference type="SMART" id="SM00408">
    <property type="entry name" value="IGc2"/>
    <property type="match status" value="1"/>
</dbReference>